<reference evidence="13 14" key="1">
    <citation type="submission" date="2019-07" db="EMBL/GenBank/DDBJ databases">
        <title>Genomics analysis of Aphanomyces spp. identifies a new class of oomycete effector associated with host adaptation.</title>
        <authorList>
            <person name="Gaulin E."/>
        </authorList>
    </citation>
    <scope>NUCLEOTIDE SEQUENCE [LARGE SCALE GENOMIC DNA]</scope>
    <source>
        <strain evidence="13 14">ATCC 201684</strain>
    </source>
</reference>
<dbReference type="CDD" id="cd03505">
    <property type="entry name" value="Delta9-FADS-like"/>
    <property type="match status" value="1"/>
</dbReference>
<keyword evidence="5" id="KW-0276">Fatty acid metabolism</keyword>
<dbReference type="GO" id="GO:0005506">
    <property type="term" value="F:iron ion binding"/>
    <property type="evidence" value="ECO:0007669"/>
    <property type="project" value="TreeGrafter"/>
</dbReference>
<organism evidence="13 14">
    <name type="scientific">Aphanomyces euteiches</name>
    <dbReference type="NCBI Taxonomy" id="100861"/>
    <lineage>
        <taxon>Eukaryota</taxon>
        <taxon>Sar</taxon>
        <taxon>Stramenopiles</taxon>
        <taxon>Oomycota</taxon>
        <taxon>Saprolegniomycetes</taxon>
        <taxon>Saprolegniales</taxon>
        <taxon>Verrucalvaceae</taxon>
        <taxon>Aphanomyces</taxon>
    </lineage>
</organism>
<dbReference type="PANTHER" id="PTHR11351:SF31">
    <property type="entry name" value="DESATURASE 1, ISOFORM A-RELATED"/>
    <property type="match status" value="1"/>
</dbReference>
<evidence type="ECO:0000256" key="12">
    <source>
        <dbReference type="SAM" id="Phobius"/>
    </source>
</evidence>
<evidence type="ECO:0000313" key="14">
    <source>
        <dbReference type="Proteomes" id="UP000481153"/>
    </source>
</evidence>
<evidence type="ECO:0000256" key="4">
    <source>
        <dbReference type="ARBA" id="ARBA00022692"/>
    </source>
</evidence>
<keyword evidence="3 11" id="KW-0444">Lipid biosynthesis</keyword>
<evidence type="ECO:0000256" key="11">
    <source>
        <dbReference type="RuleBase" id="RU000581"/>
    </source>
</evidence>
<evidence type="ECO:0000256" key="8">
    <source>
        <dbReference type="ARBA" id="ARBA00023098"/>
    </source>
</evidence>
<comment type="caution">
    <text evidence="13">The sequence shown here is derived from an EMBL/GenBank/DDBJ whole genome shotgun (WGS) entry which is preliminary data.</text>
</comment>
<evidence type="ECO:0000256" key="5">
    <source>
        <dbReference type="ARBA" id="ARBA00022832"/>
    </source>
</evidence>
<keyword evidence="14" id="KW-1185">Reference proteome</keyword>
<dbReference type="GO" id="GO:0005789">
    <property type="term" value="C:endoplasmic reticulum membrane"/>
    <property type="evidence" value="ECO:0007669"/>
    <property type="project" value="TreeGrafter"/>
</dbReference>
<dbReference type="Proteomes" id="UP000481153">
    <property type="component" value="Unassembled WGS sequence"/>
</dbReference>
<comment type="cofactor">
    <cofactor evidence="11">
        <name>Fe(2+)</name>
        <dbReference type="ChEBI" id="CHEBI:29033"/>
    </cofactor>
</comment>
<dbReference type="PANTHER" id="PTHR11351">
    <property type="entry name" value="ACYL-COA DESATURASE"/>
    <property type="match status" value="1"/>
</dbReference>
<dbReference type="AlphaFoldDB" id="A0A6G0WZW4"/>
<evidence type="ECO:0008006" key="15">
    <source>
        <dbReference type="Google" id="ProtNLM"/>
    </source>
</evidence>
<evidence type="ECO:0000256" key="10">
    <source>
        <dbReference type="ARBA" id="ARBA00023160"/>
    </source>
</evidence>
<evidence type="ECO:0000256" key="7">
    <source>
        <dbReference type="ARBA" id="ARBA00023002"/>
    </source>
</evidence>
<evidence type="ECO:0000256" key="3">
    <source>
        <dbReference type="ARBA" id="ARBA00022516"/>
    </source>
</evidence>
<comment type="similarity">
    <text evidence="2 11">Belongs to the fatty acid desaturase type 1 family.</text>
</comment>
<evidence type="ECO:0000256" key="6">
    <source>
        <dbReference type="ARBA" id="ARBA00022989"/>
    </source>
</evidence>
<dbReference type="InterPro" id="IPR015876">
    <property type="entry name" value="Acyl-CoA_DS"/>
</dbReference>
<dbReference type="GO" id="GO:0006636">
    <property type="term" value="P:unsaturated fatty acid biosynthetic process"/>
    <property type="evidence" value="ECO:0007669"/>
    <property type="project" value="TreeGrafter"/>
</dbReference>
<accession>A0A6G0WZW4</accession>
<keyword evidence="7 11" id="KW-0560">Oxidoreductase</keyword>
<comment type="subcellular location">
    <subcellularLocation>
        <location evidence="1">Membrane</location>
        <topology evidence="1">Multi-pass membrane protein</topology>
    </subcellularLocation>
</comment>
<keyword evidence="9 12" id="KW-0472">Membrane</keyword>
<keyword evidence="6 12" id="KW-1133">Transmembrane helix</keyword>
<gene>
    <name evidence="13" type="ORF">Ae201684_009882</name>
</gene>
<dbReference type="PRINTS" id="PR00075">
    <property type="entry name" value="FACDDSATRASE"/>
</dbReference>
<feature type="transmembrane region" description="Helical" evidence="12">
    <location>
        <begin position="78"/>
        <end position="97"/>
    </location>
</feature>
<evidence type="ECO:0000256" key="2">
    <source>
        <dbReference type="ARBA" id="ARBA00009295"/>
    </source>
</evidence>
<keyword evidence="8" id="KW-0443">Lipid metabolism</keyword>
<evidence type="ECO:0000256" key="9">
    <source>
        <dbReference type="ARBA" id="ARBA00023136"/>
    </source>
</evidence>
<sequence length="350" mass="39785">MVAMIPLSAPNLASRLVASEAGQFYISRLKTMTKLTSFHQIVALVSQIDLAAVAYMAIVHALALLALMHIPTCKWQTWVFAGALYHMSVLGITAGAHRLWAHKSYKAHGFVRFVLMLWNSIAHQGSIFEWCRWHRMHHRYAETDLDPHNIHRGAFHAHMGWRLLHPSPEILAALAKIPSDDLLQDWVVDFQDRFSNALNPLLCFGLPAVVAPLVWDEDAFVAFLVAGCLRHVLAMHATWLPNSTFYGSRPYNPSICACDSPVVSFVTLGDGWQNWHHQFPQDYAASEHPWQFNPTKMFIDMCAMWGLAGQRQRALHLWGQKKWVLRSRSSVIDDVRPMRLVQETQPVSPK</sequence>
<name>A0A6G0WZW4_9STRA</name>
<dbReference type="GO" id="GO:0004768">
    <property type="term" value="F:stearoyl-CoA 9-desaturase activity"/>
    <property type="evidence" value="ECO:0007669"/>
    <property type="project" value="TreeGrafter"/>
</dbReference>
<protein>
    <recommendedName>
        <fullName evidence="15">Fatty acid desaturase domain-containing protein</fullName>
    </recommendedName>
</protein>
<dbReference type="EMBL" id="VJMJ01000126">
    <property type="protein sequence ID" value="KAF0733059.1"/>
    <property type="molecule type" value="Genomic_DNA"/>
</dbReference>
<keyword evidence="10 11" id="KW-0275">Fatty acid biosynthesis</keyword>
<evidence type="ECO:0000256" key="1">
    <source>
        <dbReference type="ARBA" id="ARBA00004141"/>
    </source>
</evidence>
<comment type="domain">
    <text evidence="11">The histidine box domains are involved in binding the catalytic metal ions.</text>
</comment>
<evidence type="ECO:0000313" key="13">
    <source>
        <dbReference type="EMBL" id="KAF0733059.1"/>
    </source>
</evidence>
<proteinExistence type="inferred from homology"/>
<feature type="transmembrane region" description="Helical" evidence="12">
    <location>
        <begin position="41"/>
        <end position="66"/>
    </location>
</feature>
<dbReference type="VEuPathDB" id="FungiDB:AeMF1_011010"/>
<keyword evidence="4 11" id="KW-0812">Transmembrane</keyword>